<dbReference type="EMBL" id="CM001403">
    <property type="protein sequence ID" value="EHQ26639.1"/>
    <property type="molecule type" value="Genomic_DNA"/>
</dbReference>
<feature type="chain" id="PRO_5003558098" description="Putative auto-transporter adhesin head GIN domain-containing protein" evidence="1">
    <location>
        <begin position="23"/>
        <end position="235"/>
    </location>
</feature>
<keyword evidence="4" id="KW-1185">Reference proteome</keyword>
<organism evidence="3 4">
    <name type="scientific">Mucilaginibacter paludis DSM 18603</name>
    <dbReference type="NCBI Taxonomy" id="714943"/>
    <lineage>
        <taxon>Bacteria</taxon>
        <taxon>Pseudomonadati</taxon>
        <taxon>Bacteroidota</taxon>
        <taxon>Sphingobacteriia</taxon>
        <taxon>Sphingobacteriales</taxon>
        <taxon>Sphingobacteriaceae</taxon>
        <taxon>Mucilaginibacter</taxon>
    </lineage>
</organism>
<dbReference type="RefSeq" id="WP_008506763.1">
    <property type="nucleotide sequence ID" value="NZ_CM001403.1"/>
</dbReference>
<reference evidence="3" key="1">
    <citation type="submission" date="2011-09" db="EMBL/GenBank/DDBJ databases">
        <title>The permanent draft genome of Mucilaginibacter paludis DSM 18603.</title>
        <authorList>
            <consortium name="US DOE Joint Genome Institute (JGI-PGF)"/>
            <person name="Lucas S."/>
            <person name="Han J."/>
            <person name="Lapidus A."/>
            <person name="Bruce D."/>
            <person name="Goodwin L."/>
            <person name="Pitluck S."/>
            <person name="Peters L."/>
            <person name="Kyrpides N."/>
            <person name="Mavromatis K."/>
            <person name="Ivanova N."/>
            <person name="Mikhailova N."/>
            <person name="Held B."/>
            <person name="Detter J.C."/>
            <person name="Tapia R."/>
            <person name="Han C."/>
            <person name="Land M."/>
            <person name="Hauser L."/>
            <person name="Markowitz V."/>
            <person name="Cheng J.-F."/>
            <person name="Hugenholtz P."/>
            <person name="Woyke T."/>
            <person name="Wu D."/>
            <person name="Tindall B."/>
            <person name="Brambilla E."/>
            <person name="Klenk H.-P."/>
            <person name="Eisen J.A."/>
        </authorList>
    </citation>
    <scope>NUCLEOTIDE SEQUENCE [LARGE SCALE GENOMIC DNA]</scope>
    <source>
        <strain evidence="3">DSM 18603</strain>
    </source>
</reference>
<dbReference type="InterPro" id="IPR021255">
    <property type="entry name" value="DUF2807"/>
</dbReference>
<dbReference type="OrthoDB" id="942536at2"/>
<gene>
    <name evidence="3" type="ORF">Mucpa_2524</name>
</gene>
<protein>
    <recommendedName>
        <fullName evidence="2">Putative auto-transporter adhesin head GIN domain-containing protein</fullName>
    </recommendedName>
</protein>
<dbReference type="Proteomes" id="UP000002774">
    <property type="component" value="Chromosome"/>
</dbReference>
<evidence type="ECO:0000313" key="4">
    <source>
        <dbReference type="Proteomes" id="UP000002774"/>
    </source>
</evidence>
<sequence>MKSLTRILFAAALLLFVKNSFAYTVQDRHLTGFSAIQLSASYDVYITQGGSESVKVEAPDDIINHIATEVQSGTLKIYSKGEHGWSGWNLNGHKKMVVYVEVRNLNSISISGSGDVFFKDGITAPSLKIKVSGSGDVLGKLNVKTLEAAISGSGDVKLSGRADNAAVSLSGSGDYSARDLVTASTAVRVSGSGDAVVNASQKIDASVSGSGDIRYTGEAKQISSDSHGSGEIHRL</sequence>
<accession>H1XZJ5</accession>
<feature type="domain" description="Putative auto-transporter adhesin head GIN" evidence="2">
    <location>
        <begin position="33"/>
        <end position="219"/>
    </location>
</feature>
<dbReference type="HOGENOM" id="CLU_072746_4_2_10"/>
<dbReference type="eggNOG" id="COG3595">
    <property type="taxonomic scope" value="Bacteria"/>
</dbReference>
<dbReference type="Pfam" id="PF10988">
    <property type="entry name" value="DUF2807"/>
    <property type="match status" value="1"/>
</dbReference>
<proteinExistence type="predicted"/>
<dbReference type="Gene3D" id="2.160.20.120">
    <property type="match status" value="1"/>
</dbReference>
<dbReference type="AlphaFoldDB" id="H1XZJ5"/>
<name>H1XZJ5_9SPHI</name>
<evidence type="ECO:0000256" key="1">
    <source>
        <dbReference type="SAM" id="SignalP"/>
    </source>
</evidence>
<keyword evidence="1" id="KW-0732">Signal</keyword>
<evidence type="ECO:0000313" key="3">
    <source>
        <dbReference type="EMBL" id="EHQ26639.1"/>
    </source>
</evidence>
<evidence type="ECO:0000259" key="2">
    <source>
        <dbReference type="Pfam" id="PF10988"/>
    </source>
</evidence>
<dbReference type="STRING" id="714943.Mucpa_2524"/>
<dbReference type="PANTHER" id="PTHR39200">
    <property type="entry name" value="HYPOTHETICAL EXPORTED PROTEIN"/>
    <property type="match status" value="1"/>
</dbReference>
<dbReference type="PANTHER" id="PTHR39200:SF1">
    <property type="entry name" value="AUTO-TRANSPORTER ADHESIN HEAD GIN DOMAIN-CONTAINING PROTEIN-RELATED"/>
    <property type="match status" value="1"/>
</dbReference>
<feature type="signal peptide" evidence="1">
    <location>
        <begin position="1"/>
        <end position="22"/>
    </location>
</feature>